<dbReference type="CDD" id="cd00104">
    <property type="entry name" value="KAZAL_FS"/>
    <property type="match status" value="1"/>
</dbReference>
<dbReference type="GO" id="GO:0030154">
    <property type="term" value="P:cell differentiation"/>
    <property type="evidence" value="ECO:0007669"/>
    <property type="project" value="TreeGrafter"/>
</dbReference>
<protein>
    <submittedName>
        <fullName evidence="8">Mucin-2</fullName>
    </submittedName>
</protein>
<dbReference type="PROSITE" id="PS51465">
    <property type="entry name" value="KAZAL_2"/>
    <property type="match status" value="2"/>
</dbReference>
<feature type="domain" description="Kazal-like" evidence="6">
    <location>
        <begin position="344"/>
        <end position="403"/>
    </location>
</feature>
<feature type="region of interest" description="Disordered" evidence="4">
    <location>
        <begin position="652"/>
        <end position="718"/>
    </location>
</feature>
<dbReference type="PANTHER" id="PTHR10913">
    <property type="entry name" value="FOLLISTATIN-RELATED"/>
    <property type="match status" value="1"/>
</dbReference>
<keyword evidence="7" id="KW-1185">Reference proteome</keyword>
<dbReference type="GO" id="GO:0005576">
    <property type="term" value="C:extracellular region"/>
    <property type="evidence" value="ECO:0007669"/>
    <property type="project" value="TreeGrafter"/>
</dbReference>
<feature type="region of interest" description="Disordered" evidence="4">
    <location>
        <begin position="567"/>
        <end position="589"/>
    </location>
</feature>
<evidence type="ECO:0000256" key="5">
    <source>
        <dbReference type="SAM" id="SignalP"/>
    </source>
</evidence>
<keyword evidence="3" id="KW-1015">Disulfide bond</keyword>
<feature type="region of interest" description="Disordered" evidence="4">
    <location>
        <begin position="211"/>
        <end position="230"/>
    </location>
</feature>
<evidence type="ECO:0000256" key="2">
    <source>
        <dbReference type="ARBA" id="ARBA00022900"/>
    </source>
</evidence>
<feature type="region of interest" description="Disordered" evidence="4">
    <location>
        <begin position="456"/>
        <end position="482"/>
    </location>
</feature>
<feature type="compositionally biased region" description="Low complexity" evidence="4">
    <location>
        <begin position="655"/>
        <end position="666"/>
    </location>
</feature>
<feature type="signal peptide" evidence="5">
    <location>
        <begin position="1"/>
        <end position="20"/>
    </location>
</feature>
<dbReference type="Gene3D" id="3.30.60.30">
    <property type="match status" value="4"/>
</dbReference>
<dbReference type="OrthoDB" id="126772at2759"/>
<feature type="chain" id="PRO_5026838532" evidence="5">
    <location>
        <begin position="21"/>
        <end position="782"/>
    </location>
</feature>
<evidence type="ECO:0000259" key="6">
    <source>
        <dbReference type="PROSITE" id="PS51465"/>
    </source>
</evidence>
<dbReference type="InterPro" id="IPR036058">
    <property type="entry name" value="Kazal_dom_sf"/>
</dbReference>
<evidence type="ECO:0000313" key="8">
    <source>
        <dbReference type="RefSeq" id="XP_030370767.1"/>
    </source>
</evidence>
<keyword evidence="5" id="KW-0732">Signal</keyword>
<proteinExistence type="predicted"/>
<evidence type="ECO:0000256" key="3">
    <source>
        <dbReference type="ARBA" id="ARBA00023157"/>
    </source>
</evidence>
<evidence type="ECO:0000256" key="1">
    <source>
        <dbReference type="ARBA" id="ARBA00022690"/>
    </source>
</evidence>
<accession>A0A6J2T753</accession>
<dbReference type="AlphaFoldDB" id="A0A6J2T753"/>
<dbReference type="Pfam" id="PF00050">
    <property type="entry name" value="Kazal_1"/>
    <property type="match status" value="1"/>
</dbReference>
<evidence type="ECO:0000256" key="4">
    <source>
        <dbReference type="SAM" id="MobiDB-lite"/>
    </source>
</evidence>
<name>A0A6J2T753_DROLE</name>
<dbReference type="InterPro" id="IPR002350">
    <property type="entry name" value="Kazal_dom"/>
</dbReference>
<organism evidence="7 8">
    <name type="scientific">Drosophila lebanonensis</name>
    <name type="common">Fruit fly</name>
    <name type="synonym">Scaptodrosophila lebanonensis</name>
    <dbReference type="NCBI Taxonomy" id="7225"/>
    <lineage>
        <taxon>Eukaryota</taxon>
        <taxon>Metazoa</taxon>
        <taxon>Ecdysozoa</taxon>
        <taxon>Arthropoda</taxon>
        <taxon>Hexapoda</taxon>
        <taxon>Insecta</taxon>
        <taxon>Pterygota</taxon>
        <taxon>Neoptera</taxon>
        <taxon>Endopterygota</taxon>
        <taxon>Diptera</taxon>
        <taxon>Brachycera</taxon>
        <taxon>Muscomorpha</taxon>
        <taxon>Ephydroidea</taxon>
        <taxon>Drosophilidae</taxon>
        <taxon>Scaptodrosophila</taxon>
    </lineage>
</organism>
<feature type="compositionally biased region" description="Polar residues" evidence="4">
    <location>
        <begin position="667"/>
        <end position="696"/>
    </location>
</feature>
<dbReference type="GeneID" id="115621299"/>
<dbReference type="PANTHER" id="PTHR10913:SF45">
    <property type="entry name" value="FOLLISTATIN, ISOFORM A-RELATED"/>
    <property type="match status" value="1"/>
</dbReference>
<feature type="compositionally biased region" description="Polar residues" evidence="4">
    <location>
        <begin position="456"/>
        <end position="467"/>
    </location>
</feature>
<dbReference type="Pfam" id="PF07648">
    <property type="entry name" value="Kazal_2"/>
    <property type="match status" value="3"/>
</dbReference>
<keyword evidence="2" id="KW-0722">Serine protease inhibitor</keyword>
<feature type="region of interest" description="Disordered" evidence="4">
    <location>
        <begin position="281"/>
        <end position="301"/>
    </location>
</feature>
<evidence type="ECO:0000313" key="7">
    <source>
        <dbReference type="Proteomes" id="UP000504634"/>
    </source>
</evidence>
<gene>
    <name evidence="8" type="primary">LOC115621299</name>
</gene>
<feature type="domain" description="Kazal-like" evidence="6">
    <location>
        <begin position="79"/>
        <end position="133"/>
    </location>
</feature>
<dbReference type="SUPFAM" id="SSF100895">
    <property type="entry name" value="Kazal-type serine protease inhibitors"/>
    <property type="match status" value="3"/>
</dbReference>
<sequence length="782" mass="86877">MKVLWTCVFCVLLLAPQSPADHLDEVLEQATMLCSNDNTPMCARSRTEYLLFQNECHLRKAQRSNLMGPLFDAALRYCLPDCEFACGFEYKPICGISVDTGRRKNFRNRCEMARTSCLSKGDWLVYKWGICPTGRNERRHHTVFVGQPKAKRRQPIPCTKVYRPVCAAYGGVKSTFSNECLVNAENIRTGRNWRIVSEGLCGEDTTKLKHNRKYKPKAKPKTEADRTKRSHKKVNLVDDFEVADEVVQIYAPSTFHTQFISNTGTMEKSYSLPARKPYVVSRPKSRRRPIAGAGKSPNKQSVDAKPCVFSNEPVCGSFNGESRTFSNVCNLMEYSQRVGNAWAILYEGPCRSCDYKCPTDYRPICVKRNGISYTIMNECYLSRVRCKDPSSVWKITQMGECALPAEEVAESIATDRTHQPNRIPSVLYATSQPERANSTKTATEATMIIQKWRRPTTTTSMPATSRNMKLRKPVRKPTISANDSNNRKIRKIQLASFGGFKAKHLSESPIDRAENAAWEGASATSKSLLSNDNWLVPRTLDNVKNIFAKKSHNKKMYHAKPHKFVRPMPTRATTSPPMPATTRATTTTTSTTAKMMPITEIPDFTNGEPIYEEIDASSKMLFMPAITTSTEPITPESTEIAEVSTLTTLLKSEADSTTATTAISTTLQPSTSAETTTQTDLSTGSSEAEHATSTTVGPLVPTHELQPPSTPSETTATTTPTAMMTTLKAITAALSPAALSLDYMTDDPVPLPGQHTSIYGLDKNSLIMRLLRARSSLRNLVL</sequence>
<dbReference type="RefSeq" id="XP_030370767.1">
    <property type="nucleotide sequence ID" value="XM_030514907.1"/>
</dbReference>
<dbReference type="InterPro" id="IPR050653">
    <property type="entry name" value="Prot_Inhib_GrowthFact_Antg"/>
</dbReference>
<keyword evidence="1" id="KW-0646">Protease inhibitor</keyword>
<dbReference type="Proteomes" id="UP000504634">
    <property type="component" value="Unplaced"/>
</dbReference>
<reference evidence="8" key="1">
    <citation type="submission" date="2025-08" db="UniProtKB">
        <authorList>
            <consortium name="RefSeq"/>
        </authorList>
    </citation>
    <scope>IDENTIFICATION</scope>
    <source>
        <strain evidence="8">11010-0011.00</strain>
        <tissue evidence="8">Whole body</tissue>
    </source>
</reference>